<evidence type="ECO:0000313" key="7">
    <source>
        <dbReference type="EMBL" id="KAK1443316.1"/>
    </source>
</evidence>
<gene>
    <name evidence="7" type="ORF">BgAZ_201920</name>
</gene>
<dbReference type="InterPro" id="IPR011990">
    <property type="entry name" value="TPR-like_helical_dom_sf"/>
</dbReference>
<dbReference type="CDD" id="cd20071">
    <property type="entry name" value="SET_SMYD"/>
    <property type="match status" value="1"/>
</dbReference>
<dbReference type="InterPro" id="IPR000582">
    <property type="entry name" value="Acyl-CoA-binding_protein"/>
</dbReference>
<comment type="caution">
    <text evidence="7">The sequence shown here is derived from an EMBL/GenBank/DDBJ whole genome shotgun (WGS) entry which is preliminary data.</text>
</comment>
<dbReference type="InterPro" id="IPR014352">
    <property type="entry name" value="FERM/acyl-CoA-bd_prot_sf"/>
</dbReference>
<dbReference type="PANTHER" id="PTHR24171">
    <property type="entry name" value="ANKYRIN REPEAT DOMAIN-CONTAINING PROTEIN 39-RELATED"/>
    <property type="match status" value="1"/>
</dbReference>
<feature type="repeat" description="ANK" evidence="3">
    <location>
        <begin position="629"/>
        <end position="661"/>
    </location>
</feature>
<feature type="domain" description="SET" evidence="5">
    <location>
        <begin position="126"/>
        <end position="243"/>
    </location>
</feature>
<dbReference type="Gene3D" id="2.170.270.10">
    <property type="entry name" value="SET domain"/>
    <property type="match status" value="1"/>
</dbReference>
<proteinExistence type="predicted"/>
<evidence type="ECO:0000256" key="3">
    <source>
        <dbReference type="PROSITE-ProRule" id="PRU00023"/>
    </source>
</evidence>
<dbReference type="Pfam" id="PF12796">
    <property type="entry name" value="Ank_2"/>
    <property type="match status" value="1"/>
</dbReference>
<name>A0AAD8LQB2_BABGI</name>
<evidence type="ECO:0000256" key="4">
    <source>
        <dbReference type="SAM" id="MobiDB-lite"/>
    </source>
</evidence>
<evidence type="ECO:0000259" key="5">
    <source>
        <dbReference type="PROSITE" id="PS50280"/>
    </source>
</evidence>
<dbReference type="Gene3D" id="1.25.40.10">
    <property type="entry name" value="Tetratricopeptide repeat domain"/>
    <property type="match status" value="1"/>
</dbReference>
<dbReference type="SUPFAM" id="SSF47027">
    <property type="entry name" value="Acyl-CoA binding protein"/>
    <property type="match status" value="1"/>
</dbReference>
<dbReference type="PROSITE" id="PS50297">
    <property type="entry name" value="ANK_REP_REGION"/>
    <property type="match status" value="2"/>
</dbReference>
<dbReference type="SMART" id="SM00248">
    <property type="entry name" value="ANK"/>
    <property type="match status" value="2"/>
</dbReference>
<evidence type="ECO:0000256" key="1">
    <source>
        <dbReference type="ARBA" id="ARBA00022737"/>
    </source>
</evidence>
<dbReference type="InterPro" id="IPR035984">
    <property type="entry name" value="Acyl-CoA-binding_sf"/>
</dbReference>
<dbReference type="PRINTS" id="PR01415">
    <property type="entry name" value="ANKYRIN"/>
</dbReference>
<organism evidence="7 8">
    <name type="scientific">Babesia gibsoni</name>
    <dbReference type="NCBI Taxonomy" id="33632"/>
    <lineage>
        <taxon>Eukaryota</taxon>
        <taxon>Sar</taxon>
        <taxon>Alveolata</taxon>
        <taxon>Apicomplexa</taxon>
        <taxon>Aconoidasida</taxon>
        <taxon>Piroplasmida</taxon>
        <taxon>Babesiidae</taxon>
        <taxon>Babesia</taxon>
    </lineage>
</organism>
<keyword evidence="1" id="KW-0677">Repeat</keyword>
<feature type="domain" description="ACB" evidence="6">
    <location>
        <begin position="484"/>
        <end position="569"/>
    </location>
</feature>
<protein>
    <submittedName>
        <fullName evidence="7">Uncharacterized protein</fullName>
    </submittedName>
</protein>
<dbReference type="PROSITE" id="PS51228">
    <property type="entry name" value="ACB_2"/>
    <property type="match status" value="1"/>
</dbReference>
<feature type="region of interest" description="Disordered" evidence="4">
    <location>
        <begin position="1"/>
        <end position="26"/>
    </location>
</feature>
<dbReference type="EMBL" id="JAVEPI010000002">
    <property type="protein sequence ID" value="KAK1443316.1"/>
    <property type="molecule type" value="Genomic_DNA"/>
</dbReference>
<evidence type="ECO:0000256" key="2">
    <source>
        <dbReference type="ARBA" id="ARBA00023043"/>
    </source>
</evidence>
<reference evidence="7" key="1">
    <citation type="submission" date="2023-08" db="EMBL/GenBank/DDBJ databases">
        <title>Draft sequence of the Babesia gibsoni genome.</title>
        <authorList>
            <person name="Yamagishi J.Y."/>
            <person name="Xuan X.X."/>
        </authorList>
    </citation>
    <scope>NUCLEOTIDE SEQUENCE</scope>
    <source>
        <strain evidence="7">Azabu</strain>
    </source>
</reference>
<dbReference type="SUPFAM" id="SSF82199">
    <property type="entry name" value="SET domain"/>
    <property type="match status" value="1"/>
</dbReference>
<dbReference type="PROSITE" id="PS50280">
    <property type="entry name" value="SET"/>
    <property type="match status" value="1"/>
</dbReference>
<dbReference type="InterPro" id="IPR046341">
    <property type="entry name" value="SET_dom_sf"/>
</dbReference>
<dbReference type="InterPro" id="IPR001214">
    <property type="entry name" value="SET_dom"/>
</dbReference>
<dbReference type="Proteomes" id="UP001230268">
    <property type="component" value="Unassembled WGS sequence"/>
</dbReference>
<dbReference type="AlphaFoldDB" id="A0AAD8LQB2"/>
<sequence>MATHFAGDNPLTPSSGSEEQQGDENVECCDGGSDYAYQEIKPYTEEEIMKVIEVAVAPGKGKCMYIRHAYEPGGLILVESPLFVIVPDTDKELWNTLTSLNEAQPLMLSPLWHQAALLTIVTGTPEKIEIMKDKWVLDRNPPICEDVYRILEATCVVKPSGEFVYSNGVVVDPQLYQFFLQVWPLNAFGHSNDPNGLVIYNKISYLAHSCDASACWHHYGDDLFMLRSRRKLLPGDELTISYLGESDLLSPTHKRRELLRNWSFHCECPRCIITVDVARSFLCKTCHFGKVSFYHDRASNTIASVPCNLCEYKYSDTDITEYLELEYAYVARIETIDPGDFNDIQLVYNHARNVFKQHWCLYQLQTMLFDCYKEKGEYDKAITYMQMRINYINQVMVRPLYCMAFMYEEYADMLLAKSGINFDEEVDTATKPDIDLLNTVLDIYFRSAALLAILTGYTHPYYYNVVSAVGRVCCHMFKDKAEIDEFKRCCEIVAIRRASGDIPDDDFWELYGYFKQAVNGDFDVEDTSDANDIDLIKWEQWKRHRGMSKKDAKMAYIKTVREKYAHLNVRDIAFSPPTSSHSRMKVVEEEPDMETNAGGFLTLAANNNVKEMAKLLSAIPELIETKTAEGITALHFAADRGHINVAKCLIAHGANINALDDHRDTPILAAAAAGHRDMVEFLIKAGADVSVRNIDNVCLQDLIETQ</sequence>
<keyword evidence="2 3" id="KW-0040">ANK repeat</keyword>
<dbReference type="Pfam" id="PF00856">
    <property type="entry name" value="SET"/>
    <property type="match status" value="1"/>
</dbReference>
<dbReference type="GO" id="GO:0000062">
    <property type="term" value="F:fatty-acyl-CoA binding"/>
    <property type="evidence" value="ECO:0007669"/>
    <property type="project" value="InterPro"/>
</dbReference>
<dbReference type="Gene3D" id="1.25.40.20">
    <property type="entry name" value="Ankyrin repeat-containing domain"/>
    <property type="match status" value="1"/>
</dbReference>
<dbReference type="InterPro" id="IPR002110">
    <property type="entry name" value="Ankyrin_rpt"/>
</dbReference>
<accession>A0AAD8LQB2</accession>
<dbReference type="SUPFAM" id="SSF48403">
    <property type="entry name" value="Ankyrin repeat"/>
    <property type="match status" value="1"/>
</dbReference>
<keyword evidence="8" id="KW-1185">Reference proteome</keyword>
<feature type="repeat" description="ANK" evidence="3">
    <location>
        <begin position="662"/>
        <end position="694"/>
    </location>
</feature>
<dbReference type="Gene3D" id="1.20.80.10">
    <property type="match status" value="1"/>
</dbReference>
<evidence type="ECO:0000313" key="8">
    <source>
        <dbReference type="Proteomes" id="UP001230268"/>
    </source>
</evidence>
<evidence type="ECO:0000259" key="6">
    <source>
        <dbReference type="PROSITE" id="PS51228"/>
    </source>
</evidence>
<dbReference type="Pfam" id="PF00887">
    <property type="entry name" value="ACBP"/>
    <property type="match status" value="1"/>
</dbReference>
<dbReference type="PROSITE" id="PS50088">
    <property type="entry name" value="ANK_REPEAT"/>
    <property type="match status" value="2"/>
</dbReference>
<dbReference type="InterPro" id="IPR036770">
    <property type="entry name" value="Ankyrin_rpt-contain_sf"/>
</dbReference>